<dbReference type="EMBL" id="AP024819">
    <property type="protein sequence ID" value="BCZ19904.1"/>
    <property type="molecule type" value="Genomic_DNA"/>
</dbReference>
<proteinExistence type="predicted"/>
<dbReference type="Gene3D" id="3.40.50.1010">
    <property type="entry name" value="5'-nuclease"/>
    <property type="match status" value="1"/>
</dbReference>
<organism evidence="3 4">
    <name type="scientific">Helicobacter gastrofelis</name>
    <dbReference type="NCBI Taxonomy" id="2849642"/>
    <lineage>
        <taxon>Bacteria</taxon>
        <taxon>Pseudomonadati</taxon>
        <taxon>Campylobacterota</taxon>
        <taxon>Epsilonproteobacteria</taxon>
        <taxon>Campylobacterales</taxon>
        <taxon>Helicobacteraceae</taxon>
        <taxon>Helicobacter</taxon>
    </lineage>
</organism>
<evidence type="ECO:0000313" key="3">
    <source>
        <dbReference type="EMBL" id="BCZ19904.1"/>
    </source>
</evidence>
<dbReference type="RefSeq" id="WP_221271814.1">
    <property type="nucleotide sequence ID" value="NZ_AP024819.1"/>
</dbReference>
<protein>
    <submittedName>
        <fullName evidence="3">NYN domain-containing protein</fullName>
    </submittedName>
</protein>
<name>A0ABM7SJU1_9HELI</name>
<evidence type="ECO:0000313" key="4">
    <source>
        <dbReference type="Proteomes" id="UP000826146"/>
    </source>
</evidence>
<dbReference type="Proteomes" id="UP000826146">
    <property type="component" value="Chromosome"/>
</dbReference>
<sequence length="269" mass="31886">MPLTEQTKLIMFVDWECLRGDFEYLQKFCPDFKPPHFNYNNMHQLMAFFKVFIKPDEVLYRMYIYVSEPFVEAAARARDELKTQIEDYKRDYPKDYEGKIRRSNNVQEFNRNLTLWTDMPKEVRVGKAKILFEYVPCIEEVDRVKMESTRKQMFVRQKQVDLLLGLDMAHLVDNFCQTNQHGHILLFSRDSDFVPALEFARDQHVFKVFIGRMEKFPPFPDELKGACDGVRMLSVARVLESIPQPKPRAHKPYTPLNNPFDGLKGETHF</sequence>
<keyword evidence="4" id="KW-1185">Reference proteome</keyword>
<feature type="region of interest" description="Disordered" evidence="1">
    <location>
        <begin position="246"/>
        <end position="269"/>
    </location>
</feature>
<feature type="domain" description="NYN" evidence="2">
    <location>
        <begin position="167"/>
        <end position="230"/>
    </location>
</feature>
<evidence type="ECO:0000259" key="2">
    <source>
        <dbReference type="Pfam" id="PF01936"/>
    </source>
</evidence>
<dbReference type="Pfam" id="PF01936">
    <property type="entry name" value="NYN"/>
    <property type="match status" value="1"/>
</dbReference>
<reference evidence="3 4" key="1">
    <citation type="submission" date="2021-07" db="EMBL/GenBank/DDBJ databases">
        <title>Novel Helicobacter sp. Isolated from a cat.</title>
        <authorList>
            <person name="Rimbara E."/>
            <person name="Suzuki M."/>
        </authorList>
    </citation>
    <scope>NUCLEOTIDE SEQUENCE [LARGE SCALE GENOMIC DNA]</scope>
    <source>
        <strain evidence="4">NHP19-012</strain>
    </source>
</reference>
<dbReference type="InterPro" id="IPR021139">
    <property type="entry name" value="NYN"/>
</dbReference>
<evidence type="ECO:0000256" key="1">
    <source>
        <dbReference type="SAM" id="MobiDB-lite"/>
    </source>
</evidence>
<accession>A0ABM7SJU1</accession>
<gene>
    <name evidence="3" type="ORF">NHP190012_15460</name>
</gene>